<dbReference type="PANTHER" id="PTHR43205:SF7">
    <property type="entry name" value="PROSTAGLANDIN REDUCTASE 1"/>
    <property type="match status" value="1"/>
</dbReference>
<proteinExistence type="predicted"/>
<dbReference type="InterPro" id="IPR045010">
    <property type="entry name" value="MDR_fam"/>
</dbReference>
<reference evidence="3" key="1">
    <citation type="submission" date="2020-05" db="EMBL/GenBank/DDBJ databases">
        <authorList>
            <person name="Chiriac C."/>
            <person name="Salcher M."/>
            <person name="Ghai R."/>
            <person name="Kavagutti S V."/>
        </authorList>
    </citation>
    <scope>NUCLEOTIDE SEQUENCE</scope>
</reference>
<gene>
    <name evidence="3" type="ORF">UFOPK4098_00199</name>
</gene>
<dbReference type="Gene3D" id="3.40.50.720">
    <property type="entry name" value="NAD(P)-binding Rossmann-like Domain"/>
    <property type="match status" value="1"/>
</dbReference>
<dbReference type="AlphaFoldDB" id="A0A6J7Q1M6"/>
<organism evidence="3">
    <name type="scientific">freshwater metagenome</name>
    <dbReference type="NCBI Taxonomy" id="449393"/>
    <lineage>
        <taxon>unclassified sequences</taxon>
        <taxon>metagenomes</taxon>
        <taxon>ecological metagenomes</taxon>
    </lineage>
</organism>
<dbReference type="Pfam" id="PF16884">
    <property type="entry name" value="ADH_N_2"/>
    <property type="match status" value="1"/>
</dbReference>
<dbReference type="InterPro" id="IPR041694">
    <property type="entry name" value="ADH_N_2"/>
</dbReference>
<dbReference type="CDD" id="cd05288">
    <property type="entry name" value="PGDH"/>
    <property type="match status" value="1"/>
</dbReference>
<dbReference type="InterPro" id="IPR013149">
    <property type="entry name" value="ADH-like_C"/>
</dbReference>
<dbReference type="Pfam" id="PF00107">
    <property type="entry name" value="ADH_zinc_N"/>
    <property type="match status" value="1"/>
</dbReference>
<dbReference type="InterPro" id="IPR020843">
    <property type="entry name" value="ER"/>
</dbReference>
<dbReference type="SUPFAM" id="SSF51735">
    <property type="entry name" value="NAD(P)-binding Rossmann-fold domains"/>
    <property type="match status" value="1"/>
</dbReference>
<name>A0A6J7Q1M6_9ZZZZ</name>
<evidence type="ECO:0000256" key="1">
    <source>
        <dbReference type="ARBA" id="ARBA00023002"/>
    </source>
</evidence>
<dbReference type="FunFam" id="3.40.50.720:FF:000121">
    <property type="entry name" value="Prostaglandin reductase 2"/>
    <property type="match status" value="1"/>
</dbReference>
<sequence length="344" mass="36335">MKSIKGEMMSQQVNRKVILKSHPQGALKESDFEIVDDEIGEVTAGSVLVRVDVLSIDAFIRTTLDGGGFHTSAQLGGVIPALGVGTVVESADPGFAVGDTVTGPFCSQSYALLPAVMLRKLDTSIAPATAFLGALGMATGLTSYTGIVYVGKAKPGDTVVVSGAAGAVGSIAGQVARLAGASTVIGIAGGKHKVDFLVNELGYTAAIDYRNENVEKRLAELAPNGVNLFFDNVGGEVLDAVLMNIAEEARVVLCGAVSQYENMADVRGPKNYLKIPERNASMLGFTIFHYAHKHAEAEAQMGKWLKSGELKVREQIEEGIENFPATVRMLLDGGHYGKLMLRVH</sequence>
<dbReference type="PANTHER" id="PTHR43205">
    <property type="entry name" value="PROSTAGLANDIN REDUCTASE"/>
    <property type="match status" value="1"/>
</dbReference>
<protein>
    <submittedName>
        <fullName evidence="3">Unannotated protein</fullName>
    </submittedName>
</protein>
<feature type="domain" description="Enoyl reductase (ER)" evidence="2">
    <location>
        <begin position="25"/>
        <end position="341"/>
    </location>
</feature>
<accession>A0A6J7Q1M6</accession>
<dbReference type="InterPro" id="IPR011032">
    <property type="entry name" value="GroES-like_sf"/>
</dbReference>
<dbReference type="SMART" id="SM00829">
    <property type="entry name" value="PKS_ER"/>
    <property type="match status" value="1"/>
</dbReference>
<evidence type="ECO:0000313" key="3">
    <source>
        <dbReference type="EMBL" id="CAB5009483.1"/>
    </source>
</evidence>
<evidence type="ECO:0000259" key="2">
    <source>
        <dbReference type="SMART" id="SM00829"/>
    </source>
</evidence>
<dbReference type="InterPro" id="IPR036291">
    <property type="entry name" value="NAD(P)-bd_dom_sf"/>
</dbReference>
<keyword evidence="1" id="KW-0560">Oxidoreductase</keyword>
<dbReference type="EMBL" id="CAFBPN010000004">
    <property type="protein sequence ID" value="CAB5009483.1"/>
    <property type="molecule type" value="Genomic_DNA"/>
</dbReference>
<dbReference type="GO" id="GO:0016628">
    <property type="term" value="F:oxidoreductase activity, acting on the CH-CH group of donors, NAD or NADP as acceptor"/>
    <property type="evidence" value="ECO:0007669"/>
    <property type="project" value="InterPro"/>
</dbReference>
<dbReference type="Gene3D" id="3.90.180.10">
    <property type="entry name" value="Medium-chain alcohol dehydrogenases, catalytic domain"/>
    <property type="match status" value="1"/>
</dbReference>
<dbReference type="SUPFAM" id="SSF50129">
    <property type="entry name" value="GroES-like"/>
    <property type="match status" value="1"/>
</dbReference>